<dbReference type="Proteomes" id="UP001341840">
    <property type="component" value="Unassembled WGS sequence"/>
</dbReference>
<protein>
    <recommendedName>
        <fullName evidence="3">Ubiquitin-like protease family profile domain-containing protein</fullName>
    </recommendedName>
</protein>
<dbReference type="SUPFAM" id="SSF54001">
    <property type="entry name" value="Cysteine proteinases"/>
    <property type="match status" value="1"/>
</dbReference>
<dbReference type="EMBL" id="JASCZI010241758">
    <property type="protein sequence ID" value="MED6206465.1"/>
    <property type="molecule type" value="Genomic_DNA"/>
</dbReference>
<dbReference type="InterPro" id="IPR038765">
    <property type="entry name" value="Papain-like_cys_pep_sf"/>
</dbReference>
<dbReference type="Gene3D" id="3.40.395.10">
    <property type="entry name" value="Adenoviral Proteinase, Chain A"/>
    <property type="match status" value="1"/>
</dbReference>
<reference evidence="1 2" key="1">
    <citation type="journal article" date="2023" name="Plants (Basel)">
        <title>Bridging the Gap: Combining Genomics and Transcriptomics Approaches to Understand Stylosanthes scabra, an Orphan Legume from the Brazilian Caatinga.</title>
        <authorList>
            <person name="Ferreira-Neto J.R.C."/>
            <person name="da Silva M.D."/>
            <person name="Binneck E."/>
            <person name="de Melo N.F."/>
            <person name="da Silva R.H."/>
            <person name="de Melo A.L.T.M."/>
            <person name="Pandolfi V."/>
            <person name="Bustamante F.O."/>
            <person name="Brasileiro-Vidal A.C."/>
            <person name="Benko-Iseppon A.M."/>
        </authorList>
    </citation>
    <scope>NUCLEOTIDE SEQUENCE [LARGE SCALE GENOMIC DNA]</scope>
    <source>
        <tissue evidence="1">Leaves</tissue>
    </source>
</reference>
<gene>
    <name evidence="1" type="ORF">PIB30_026932</name>
</gene>
<evidence type="ECO:0008006" key="3">
    <source>
        <dbReference type="Google" id="ProtNLM"/>
    </source>
</evidence>
<proteinExistence type="predicted"/>
<comment type="caution">
    <text evidence="1">The sequence shown here is derived from an EMBL/GenBank/DDBJ whole genome shotgun (WGS) entry which is preliminary data.</text>
</comment>
<name>A0ABU6YAU5_9FABA</name>
<sequence>MQEQEMVSYAPSVEPIQVECSVPSFSLEISQQSTPNTQHDCREIEEKEGVLHQEHKTIALPKGADVDKLYTWATGSNVTENFTLAWIMHGHNIALERADLLGMGPHGKVSGTAMILTEKNIKHYMEKLPGYLETLTRNLEGKKWFNAELWFVPVCLDEHWWLYLLHRNSEQLWVLDSIHSGISSEGELAVSIEGNTTYAGERFICSYESHLPKQPNTNNCCKFEKELVMDMLFCKDNVAKAVAKGFFRGPAATWKG</sequence>
<accession>A0ABU6YAU5</accession>
<evidence type="ECO:0000313" key="2">
    <source>
        <dbReference type="Proteomes" id="UP001341840"/>
    </source>
</evidence>
<keyword evidence="2" id="KW-1185">Reference proteome</keyword>
<organism evidence="1 2">
    <name type="scientific">Stylosanthes scabra</name>
    <dbReference type="NCBI Taxonomy" id="79078"/>
    <lineage>
        <taxon>Eukaryota</taxon>
        <taxon>Viridiplantae</taxon>
        <taxon>Streptophyta</taxon>
        <taxon>Embryophyta</taxon>
        <taxon>Tracheophyta</taxon>
        <taxon>Spermatophyta</taxon>
        <taxon>Magnoliopsida</taxon>
        <taxon>eudicotyledons</taxon>
        <taxon>Gunneridae</taxon>
        <taxon>Pentapetalae</taxon>
        <taxon>rosids</taxon>
        <taxon>fabids</taxon>
        <taxon>Fabales</taxon>
        <taxon>Fabaceae</taxon>
        <taxon>Papilionoideae</taxon>
        <taxon>50 kb inversion clade</taxon>
        <taxon>dalbergioids sensu lato</taxon>
        <taxon>Dalbergieae</taxon>
        <taxon>Pterocarpus clade</taxon>
        <taxon>Stylosanthes</taxon>
    </lineage>
</organism>
<evidence type="ECO:0000313" key="1">
    <source>
        <dbReference type="EMBL" id="MED6206465.1"/>
    </source>
</evidence>